<dbReference type="Proteomes" id="UP000762676">
    <property type="component" value="Unassembled WGS sequence"/>
</dbReference>
<protein>
    <submittedName>
        <fullName evidence="4">Leucine-rich repeat-containing protein 56</fullName>
    </submittedName>
</protein>
<feature type="compositionally biased region" description="Polar residues" evidence="3">
    <location>
        <begin position="361"/>
        <end position="379"/>
    </location>
</feature>
<feature type="region of interest" description="Disordered" evidence="3">
    <location>
        <begin position="13"/>
        <end position="32"/>
    </location>
</feature>
<proteinExistence type="predicted"/>
<feature type="compositionally biased region" description="Acidic residues" evidence="3">
    <location>
        <begin position="577"/>
        <end position="590"/>
    </location>
</feature>
<dbReference type="PANTHER" id="PTHR22708:SF0">
    <property type="entry name" value="LEUCINE-RICH REPEAT-CONTAINING PROTEIN 56"/>
    <property type="match status" value="1"/>
</dbReference>
<feature type="compositionally biased region" description="Polar residues" evidence="3">
    <location>
        <begin position="629"/>
        <end position="639"/>
    </location>
</feature>
<feature type="compositionally biased region" description="Basic and acidic residues" evidence="3">
    <location>
        <begin position="591"/>
        <end position="608"/>
    </location>
</feature>
<sequence length="786" mass="85681">MAMVIEGRPFTGYKGHTNHTADMDEGQKYPGLDLEDGGLTSLSQLSDGTSRPVSALARGVQITEFAESRVNPTPLLLEESDILLEQYLSPGKLQLLTGVDNLSTVECLELKVDSRETSLGNFGSLLPNLRELKLSGSCISCVRDLGSSLRNLRILWLTRCGLEELDGISSMLNLVELYLEYNEISDLSPLSMLEQLEILDLEGNNIDDITQVQYLSLCPKLRRLALDGNPICVYASPSEQEPDPDYDYRGSVRSLLPNLLVLDDERMDADLSNAACSSPSGESRSRHHNVFDEDWAYLEELQQDAFLQQEFTHTDDQAQATTDGDRPPTGALRPATSYRPGSSLRPSSGFRPLSASRRRPSTMSPGTPGHQTNAGSTRAVSTSEGIECSSELTMGSVICGNPSKALRQRRQGGPGSKEEIKKGLGRLMQKGAVFSHSEGAEDEPMKAESEMNSIIEELQSWKVDHDKRMKEILKTKEAQILVVDHDEAEDVLTSDEDEDYVRSPSRVSGNCPSSAQQRHRVDLRLKKKPAAAPSEEANILHSKKVSEPPSKTLHEKDRRLSQDSTHQRHWPRVSSENLDDSWDSNDTNDSDEFKNRLAGDMPPSDRHVQRTKSTLSSSLSSGARPGSSHRQLPTPSSHTHNGDRPVISPDGPSLVSSYSSPAEPPRRPGSRGSTVGDLAPLRAPSPTSAQIINSLRSRQQTQSPPPSPKPRKLRVGPTGLPLSSQSQQPVIRGSIVPPSSRGPPGGTGGLGTPSSRSGVALLPSQPRIARQLPEPPSLVPRPPKQS</sequence>
<gene>
    <name evidence="4" type="ORF">ElyMa_003055100</name>
</gene>
<feature type="region of interest" description="Disordered" evidence="3">
    <location>
        <begin position="492"/>
        <end position="786"/>
    </location>
</feature>
<evidence type="ECO:0000256" key="3">
    <source>
        <dbReference type="SAM" id="MobiDB-lite"/>
    </source>
</evidence>
<dbReference type="InterPro" id="IPR032675">
    <property type="entry name" value="LRR_dom_sf"/>
</dbReference>
<dbReference type="InterPro" id="IPR001611">
    <property type="entry name" value="Leu-rich_rpt"/>
</dbReference>
<reference evidence="4 5" key="1">
    <citation type="journal article" date="2021" name="Elife">
        <title>Chloroplast acquisition without the gene transfer in kleptoplastic sea slugs, Plakobranchus ocellatus.</title>
        <authorList>
            <person name="Maeda T."/>
            <person name="Takahashi S."/>
            <person name="Yoshida T."/>
            <person name="Shimamura S."/>
            <person name="Takaki Y."/>
            <person name="Nagai Y."/>
            <person name="Toyoda A."/>
            <person name="Suzuki Y."/>
            <person name="Arimoto A."/>
            <person name="Ishii H."/>
            <person name="Satoh N."/>
            <person name="Nishiyama T."/>
            <person name="Hasebe M."/>
            <person name="Maruyama T."/>
            <person name="Minagawa J."/>
            <person name="Obokata J."/>
            <person name="Shigenobu S."/>
        </authorList>
    </citation>
    <scope>NUCLEOTIDE SEQUENCE [LARGE SCALE GENOMIC DNA]</scope>
</reference>
<keyword evidence="1" id="KW-0433">Leucine-rich repeat</keyword>
<accession>A0AAV4IN57</accession>
<evidence type="ECO:0000256" key="1">
    <source>
        <dbReference type="ARBA" id="ARBA00022614"/>
    </source>
</evidence>
<name>A0AAV4IN57_9GAST</name>
<keyword evidence="5" id="KW-1185">Reference proteome</keyword>
<dbReference type="SUPFAM" id="SSF52058">
    <property type="entry name" value="L domain-like"/>
    <property type="match status" value="1"/>
</dbReference>
<dbReference type="PROSITE" id="PS51450">
    <property type="entry name" value="LRR"/>
    <property type="match status" value="2"/>
</dbReference>
<feature type="compositionally biased region" description="Pro residues" evidence="3">
    <location>
        <begin position="773"/>
        <end position="786"/>
    </location>
</feature>
<dbReference type="EMBL" id="BMAT01006325">
    <property type="protein sequence ID" value="GFS10197.1"/>
    <property type="molecule type" value="Genomic_DNA"/>
</dbReference>
<evidence type="ECO:0000313" key="4">
    <source>
        <dbReference type="EMBL" id="GFS10197.1"/>
    </source>
</evidence>
<feature type="compositionally biased region" description="Low complexity" evidence="3">
    <location>
        <begin position="611"/>
        <end position="628"/>
    </location>
</feature>
<comment type="caution">
    <text evidence="4">The sequence shown here is derived from an EMBL/GenBank/DDBJ whole genome shotgun (WGS) entry which is preliminary data.</text>
</comment>
<organism evidence="4 5">
    <name type="scientific">Elysia marginata</name>
    <dbReference type="NCBI Taxonomy" id="1093978"/>
    <lineage>
        <taxon>Eukaryota</taxon>
        <taxon>Metazoa</taxon>
        <taxon>Spiralia</taxon>
        <taxon>Lophotrochozoa</taxon>
        <taxon>Mollusca</taxon>
        <taxon>Gastropoda</taxon>
        <taxon>Heterobranchia</taxon>
        <taxon>Euthyneura</taxon>
        <taxon>Panpulmonata</taxon>
        <taxon>Sacoglossa</taxon>
        <taxon>Placobranchoidea</taxon>
        <taxon>Plakobranchidae</taxon>
        <taxon>Elysia</taxon>
    </lineage>
</organism>
<evidence type="ECO:0000256" key="2">
    <source>
        <dbReference type="ARBA" id="ARBA00022737"/>
    </source>
</evidence>
<feature type="region of interest" description="Disordered" evidence="3">
    <location>
        <begin position="314"/>
        <end position="379"/>
    </location>
</feature>
<keyword evidence="2" id="KW-0677">Repeat</keyword>
<evidence type="ECO:0000313" key="5">
    <source>
        <dbReference type="Proteomes" id="UP000762676"/>
    </source>
</evidence>
<feature type="compositionally biased region" description="Polar residues" evidence="3">
    <location>
        <begin position="505"/>
        <end position="516"/>
    </location>
</feature>
<dbReference type="PANTHER" id="PTHR22708">
    <property type="entry name" value="LEUCINE-RICH REPEAT-CONTAINING PROTEIN 56"/>
    <property type="match status" value="1"/>
</dbReference>
<dbReference type="Gene3D" id="3.80.10.10">
    <property type="entry name" value="Ribonuclease Inhibitor"/>
    <property type="match status" value="1"/>
</dbReference>
<dbReference type="InterPro" id="IPR025875">
    <property type="entry name" value="Leu-rich_rpt_4"/>
</dbReference>
<dbReference type="Pfam" id="PF12799">
    <property type="entry name" value="LRR_4"/>
    <property type="match status" value="1"/>
</dbReference>
<feature type="compositionally biased region" description="Basic and acidic residues" evidence="3">
    <location>
        <begin position="552"/>
        <end position="561"/>
    </location>
</feature>
<dbReference type="AlphaFoldDB" id="A0AAV4IN57"/>
<dbReference type="InterPro" id="IPR040091">
    <property type="entry name" value="LRRC56"/>
</dbReference>